<sequence>MKVYTKCKHCAEELSCTTEATDRVEFAMQEGEEKSLVCPNCNRRFTYEPNDFRAKPSKIGQIVALAILILGVPALIYAFAGKNYIVLGGYLLIPWAVYAIITQQDRSRVSSFNQVLFRRKSQRE</sequence>
<dbReference type="KEGG" id="capn:CBG49_14920"/>
<feature type="transmembrane region" description="Helical" evidence="1">
    <location>
        <begin position="59"/>
        <end position="78"/>
    </location>
</feature>
<keyword evidence="1" id="KW-1133">Transmembrane helix</keyword>
<evidence type="ECO:0000313" key="3">
    <source>
        <dbReference type="Proteomes" id="UP000197007"/>
    </source>
</evidence>
<organism evidence="2 3">
    <name type="scientific">Capnocytophaga endodontalis</name>
    <dbReference type="NCBI Taxonomy" id="2708117"/>
    <lineage>
        <taxon>Bacteria</taxon>
        <taxon>Pseudomonadati</taxon>
        <taxon>Bacteroidota</taxon>
        <taxon>Flavobacteriia</taxon>
        <taxon>Flavobacteriales</taxon>
        <taxon>Flavobacteriaceae</taxon>
        <taxon>Capnocytophaga</taxon>
    </lineage>
</organism>
<dbReference type="EMBL" id="CP022022">
    <property type="protein sequence ID" value="ASF44282.1"/>
    <property type="molecule type" value="Genomic_DNA"/>
</dbReference>
<keyword evidence="1" id="KW-0812">Transmembrane</keyword>
<accession>A0A1Z4BST1</accession>
<dbReference type="RefSeq" id="WP_088595112.1">
    <property type="nucleotide sequence ID" value="NZ_CP022022.1"/>
</dbReference>
<reference evidence="3" key="1">
    <citation type="submission" date="2017-06" db="EMBL/GenBank/DDBJ databases">
        <title>Complete genome sequence of Capnocytophaga sp. KCOM 1579 (=ChDC OS43) isolated from a human refractory periapical abscess lesion.</title>
        <authorList>
            <person name="Kook J.-K."/>
            <person name="Park S.-N."/>
            <person name="Lim Y.K."/>
            <person name="Roh H."/>
        </authorList>
    </citation>
    <scope>NUCLEOTIDE SEQUENCE [LARGE SCALE GENOMIC DNA]</scope>
    <source>
        <strain evidence="3">ChDC OS43</strain>
    </source>
</reference>
<protein>
    <submittedName>
        <fullName evidence="2">Uncharacterized protein</fullName>
    </submittedName>
</protein>
<keyword evidence="1" id="KW-0472">Membrane</keyword>
<evidence type="ECO:0000313" key="2">
    <source>
        <dbReference type="EMBL" id="ASF44282.1"/>
    </source>
</evidence>
<name>A0A1Z4BST1_9FLAO</name>
<dbReference type="AlphaFoldDB" id="A0A1Z4BST1"/>
<dbReference type="Proteomes" id="UP000197007">
    <property type="component" value="Chromosome"/>
</dbReference>
<proteinExistence type="predicted"/>
<keyword evidence="3" id="KW-1185">Reference proteome</keyword>
<evidence type="ECO:0000256" key="1">
    <source>
        <dbReference type="SAM" id="Phobius"/>
    </source>
</evidence>
<gene>
    <name evidence="2" type="ORF">CBG49_14920</name>
</gene>
<feature type="transmembrane region" description="Helical" evidence="1">
    <location>
        <begin position="84"/>
        <end position="101"/>
    </location>
</feature>